<organism evidence="1 2">
    <name type="scientific">Vaccinium darrowii</name>
    <dbReference type="NCBI Taxonomy" id="229202"/>
    <lineage>
        <taxon>Eukaryota</taxon>
        <taxon>Viridiplantae</taxon>
        <taxon>Streptophyta</taxon>
        <taxon>Embryophyta</taxon>
        <taxon>Tracheophyta</taxon>
        <taxon>Spermatophyta</taxon>
        <taxon>Magnoliopsida</taxon>
        <taxon>eudicotyledons</taxon>
        <taxon>Gunneridae</taxon>
        <taxon>Pentapetalae</taxon>
        <taxon>asterids</taxon>
        <taxon>Ericales</taxon>
        <taxon>Ericaceae</taxon>
        <taxon>Vaccinioideae</taxon>
        <taxon>Vaccinieae</taxon>
        <taxon>Vaccinium</taxon>
    </lineage>
</organism>
<comment type="caution">
    <text evidence="1">The sequence shown here is derived from an EMBL/GenBank/DDBJ whole genome shotgun (WGS) entry which is preliminary data.</text>
</comment>
<keyword evidence="2" id="KW-1185">Reference proteome</keyword>
<evidence type="ECO:0000313" key="2">
    <source>
        <dbReference type="Proteomes" id="UP000828048"/>
    </source>
</evidence>
<name>A0ACB7X4Q9_9ERIC</name>
<proteinExistence type="predicted"/>
<dbReference type="Proteomes" id="UP000828048">
    <property type="component" value="Chromosome 2"/>
</dbReference>
<sequence length="80" mass="8377">MFSDGRVGLEEDAARGAGADGETEEPLERGGLKATQVSVNQAVVIEVEREEKAFVPFSKAAVGEAVEMEVELYGGGCTTT</sequence>
<evidence type="ECO:0000313" key="1">
    <source>
        <dbReference type="EMBL" id="KAH7835470.1"/>
    </source>
</evidence>
<reference evidence="1 2" key="1">
    <citation type="journal article" date="2021" name="Hortic Res">
        <title>High-quality reference genome and annotation aids understanding of berry development for evergreen blueberry (Vaccinium darrowii).</title>
        <authorList>
            <person name="Yu J."/>
            <person name="Hulse-Kemp A.M."/>
            <person name="Babiker E."/>
            <person name="Staton M."/>
        </authorList>
    </citation>
    <scope>NUCLEOTIDE SEQUENCE [LARGE SCALE GENOMIC DNA]</scope>
    <source>
        <strain evidence="2">cv. NJ 8807/NJ 8810</strain>
        <tissue evidence="1">Young leaf</tissue>
    </source>
</reference>
<accession>A0ACB7X4Q9</accession>
<protein>
    <submittedName>
        <fullName evidence="1">Uncharacterized protein</fullName>
    </submittedName>
</protein>
<gene>
    <name evidence="1" type="ORF">Vadar_026390</name>
</gene>
<dbReference type="EMBL" id="CM037152">
    <property type="protein sequence ID" value="KAH7835470.1"/>
    <property type="molecule type" value="Genomic_DNA"/>
</dbReference>